<dbReference type="Proteomes" id="UP000664701">
    <property type="component" value="Chromosome"/>
</dbReference>
<keyword evidence="3" id="KW-1185">Reference proteome</keyword>
<dbReference type="PANTHER" id="PTHR43031">
    <property type="entry name" value="FAD-DEPENDENT OXIDOREDUCTASE"/>
    <property type="match status" value="1"/>
</dbReference>
<reference evidence="2 3" key="1">
    <citation type="submission" date="2024-03" db="EMBL/GenBank/DDBJ databases">
        <title>The Genome Sequence of Enterococcus sp. DIV2402.</title>
        <authorList>
            <consortium name="The Broad Institute Genomics Platform"/>
            <consortium name="The Broad Institute Microbial Omics Core"/>
            <consortium name="The Broad Institute Genomic Center for Infectious Diseases"/>
            <person name="Earl A."/>
            <person name="Manson A."/>
            <person name="Gilmore M."/>
            <person name="Schwartman J."/>
            <person name="Shea T."/>
            <person name="Abouelleil A."/>
            <person name="Cao P."/>
            <person name="Chapman S."/>
            <person name="Cusick C."/>
            <person name="Young S."/>
            <person name="Neafsey D."/>
            <person name="Nusbaum C."/>
            <person name="Birren B."/>
        </authorList>
    </citation>
    <scope>NUCLEOTIDE SEQUENCE [LARGE SCALE GENOMIC DNA]</scope>
    <source>
        <strain evidence="2 3">DIV2402</strain>
    </source>
</reference>
<dbReference type="InterPro" id="IPR050229">
    <property type="entry name" value="GlpE_sulfurtransferase"/>
</dbReference>
<evidence type="ECO:0000313" key="2">
    <source>
        <dbReference type="EMBL" id="WYJ77180.1"/>
    </source>
</evidence>
<evidence type="ECO:0000259" key="1">
    <source>
        <dbReference type="PROSITE" id="PS50206"/>
    </source>
</evidence>
<dbReference type="InterPro" id="IPR001763">
    <property type="entry name" value="Rhodanese-like_dom"/>
</dbReference>
<evidence type="ECO:0000313" key="3">
    <source>
        <dbReference type="Proteomes" id="UP000664701"/>
    </source>
</evidence>
<dbReference type="RefSeq" id="WP_207942600.1">
    <property type="nucleotide sequence ID" value="NZ_CP147251.1"/>
</dbReference>
<accession>A0ABZ2SQA0</accession>
<dbReference type="PANTHER" id="PTHR43031:SF17">
    <property type="entry name" value="SULFURTRANSFERASE YTWF-RELATED"/>
    <property type="match status" value="1"/>
</dbReference>
<feature type="domain" description="Rhodanese" evidence="1">
    <location>
        <begin position="21"/>
        <end position="101"/>
    </location>
</feature>
<dbReference type="EMBL" id="CP147251">
    <property type="protein sequence ID" value="WYJ77180.1"/>
    <property type="molecule type" value="Genomic_DNA"/>
</dbReference>
<dbReference type="SMART" id="SM00450">
    <property type="entry name" value="RHOD"/>
    <property type="match status" value="1"/>
</dbReference>
<dbReference type="Pfam" id="PF00581">
    <property type="entry name" value="Rhodanese"/>
    <property type="match status" value="1"/>
</dbReference>
<dbReference type="CDD" id="cd00158">
    <property type="entry name" value="RHOD"/>
    <property type="match status" value="1"/>
</dbReference>
<protein>
    <recommendedName>
        <fullName evidence="1">Rhodanese domain-containing protein</fullName>
    </recommendedName>
</protein>
<dbReference type="SUPFAM" id="SSF52821">
    <property type="entry name" value="Rhodanese/Cell cycle control phosphatase"/>
    <property type="match status" value="1"/>
</dbReference>
<dbReference type="InterPro" id="IPR036873">
    <property type="entry name" value="Rhodanese-like_dom_sf"/>
</dbReference>
<dbReference type="PROSITE" id="PS50206">
    <property type="entry name" value="RHODANESE_3"/>
    <property type="match status" value="1"/>
</dbReference>
<gene>
    <name evidence="2" type="ORF">DOK78_001818</name>
</gene>
<name>A0ABZ2SQA0_9ENTE</name>
<sequence>MFKHIFRQIPSISIFELTQDIARNNLVLDVRTPSEYRAGHIPFSKNIPLKKIDTYQGSNQTIYVICQSGVRSRQATKKLRKKGYDAINVRGGMNQWSGKVKEGK</sequence>
<proteinExistence type="predicted"/>
<dbReference type="Gene3D" id="3.40.250.10">
    <property type="entry name" value="Rhodanese-like domain"/>
    <property type="match status" value="1"/>
</dbReference>
<organism evidence="2 3">
    <name type="scientific">Candidatus Enterococcus lowellii</name>
    <dbReference type="NCBI Taxonomy" id="2230877"/>
    <lineage>
        <taxon>Bacteria</taxon>
        <taxon>Bacillati</taxon>
        <taxon>Bacillota</taxon>
        <taxon>Bacilli</taxon>
        <taxon>Lactobacillales</taxon>
        <taxon>Enterococcaceae</taxon>
        <taxon>Enterococcus</taxon>
    </lineage>
</organism>